<sequence length="363" mass="38267">MAAEGTPARFAARAPAPSAARIPPPFAARSVHTFSAVDSHTEGMPTRVITDGVGTIPGATMADRRLHFIEYLDHIRQLLVNEPRGHPAMSGAVLQPPTRPDADWGVVYIEVSGCLPMCGHGTIGVATVLVETGMVEVTEPVTTVRLDTPAGLVAARVAVRDGRAEHVTLHNVPSYAHELDAVVKVPGYGEVRYDLAYGGNFYAITPLAALGIPFSAAHLDEIITAGLAVMAAVDERDRPVHPDDPAISGCHHVQFTAPGTPGPDGSDSRNAMVIHPGWLDRSPCGTGTSARMAQLHARGGLPLHRPFVNESLIGTRFTGRLVGTGRVGGRAAVVPTVTGRAWITGTARYVLDPADPFPRGFVL</sequence>
<dbReference type="RefSeq" id="WP_280526781.1">
    <property type="nucleotide sequence ID" value="NZ_BHZC01000001.1"/>
</dbReference>
<name>A0A7U9KXL5_9ACTN</name>
<dbReference type="InterPro" id="IPR008794">
    <property type="entry name" value="Pro_racemase_fam"/>
</dbReference>
<dbReference type="Gene3D" id="3.10.310.10">
    <property type="entry name" value="Diaminopimelate Epimerase, Chain A, domain 1"/>
    <property type="match status" value="2"/>
</dbReference>
<dbReference type="Proteomes" id="UP000287830">
    <property type="component" value="Unassembled WGS sequence"/>
</dbReference>
<protein>
    <submittedName>
        <fullName evidence="2">Proline racemase</fullName>
    </submittedName>
</protein>
<dbReference type="PIRSF" id="PIRSF029792">
    <property type="entry name" value="Pro_racemase"/>
    <property type="match status" value="1"/>
</dbReference>
<dbReference type="PANTHER" id="PTHR33442">
    <property type="entry name" value="TRANS-3-HYDROXY-L-PROLINE DEHYDRATASE"/>
    <property type="match status" value="1"/>
</dbReference>
<dbReference type="SUPFAM" id="SSF54506">
    <property type="entry name" value="Diaminopimelate epimerase-like"/>
    <property type="match status" value="1"/>
</dbReference>
<organism evidence="2 3">
    <name type="scientific">Streptomyces chrestomyceticus JCM 4735</name>
    <dbReference type="NCBI Taxonomy" id="1306181"/>
    <lineage>
        <taxon>Bacteria</taxon>
        <taxon>Bacillati</taxon>
        <taxon>Actinomycetota</taxon>
        <taxon>Actinomycetes</taxon>
        <taxon>Kitasatosporales</taxon>
        <taxon>Streptomycetaceae</taxon>
        <taxon>Streptomyces</taxon>
    </lineage>
</organism>
<reference evidence="2 3" key="1">
    <citation type="submission" date="2018-11" db="EMBL/GenBank/DDBJ databases">
        <title>Whole genome sequence of Streptomyces chrestomyceticus NBRC 13444(T).</title>
        <authorList>
            <person name="Komaki H."/>
            <person name="Tamura T."/>
        </authorList>
    </citation>
    <scope>NUCLEOTIDE SEQUENCE [LARGE SCALE GENOMIC DNA]</scope>
    <source>
        <strain evidence="2 3">NBRC 13444</strain>
    </source>
</reference>
<dbReference type="GeneID" id="95623818"/>
<gene>
    <name evidence="2" type="ORF">OEIGOIKO_04996</name>
</gene>
<dbReference type="SFLD" id="SFLDS00028">
    <property type="entry name" value="Proline_Racemase"/>
    <property type="match status" value="1"/>
</dbReference>
<dbReference type="FunFam" id="3.10.310.10:FF:000005">
    <property type="entry name" value="Proline racemase"/>
    <property type="match status" value="1"/>
</dbReference>
<comment type="caution">
    <text evidence="2">The sequence shown here is derived from an EMBL/GenBank/DDBJ whole genome shotgun (WGS) entry which is preliminary data.</text>
</comment>
<evidence type="ECO:0000256" key="1">
    <source>
        <dbReference type="ARBA" id="ARBA00007529"/>
    </source>
</evidence>
<dbReference type="PANTHER" id="PTHR33442:SF5">
    <property type="entry name" value="BIFUNCTIONAL TRANS-3-HYDROXY-L-PROLINE DEHYDRATASE_2-EPIMERASE"/>
    <property type="match status" value="1"/>
</dbReference>
<evidence type="ECO:0000313" key="2">
    <source>
        <dbReference type="EMBL" id="GCD37211.1"/>
    </source>
</evidence>
<comment type="similarity">
    <text evidence="1">Belongs to the proline racemase family.</text>
</comment>
<dbReference type="Pfam" id="PF05544">
    <property type="entry name" value="Pro_racemase"/>
    <property type="match status" value="1"/>
</dbReference>
<evidence type="ECO:0000313" key="3">
    <source>
        <dbReference type="Proteomes" id="UP000287830"/>
    </source>
</evidence>
<dbReference type="AlphaFoldDB" id="A0A7U9KXL5"/>
<dbReference type="GO" id="GO:0047580">
    <property type="term" value="F:4-hydroxyproline epimerase activity"/>
    <property type="evidence" value="ECO:0007669"/>
    <property type="project" value="TreeGrafter"/>
</dbReference>
<accession>A0A7U9KXL5</accession>
<dbReference type="EMBL" id="BHZC01000001">
    <property type="protein sequence ID" value="GCD37211.1"/>
    <property type="molecule type" value="Genomic_DNA"/>
</dbReference>
<proteinExistence type="inferred from homology"/>